<reference evidence="2" key="1">
    <citation type="journal article" date="2023" name="G3 (Bethesda)">
        <title>Genome assembly and association tests identify interacting loci associated with vigor, precocity, and sex in interspecific pistachio rootstocks.</title>
        <authorList>
            <person name="Palmer W."/>
            <person name="Jacygrad E."/>
            <person name="Sagayaradj S."/>
            <person name="Cavanaugh K."/>
            <person name="Han R."/>
            <person name="Bertier L."/>
            <person name="Beede B."/>
            <person name="Kafkas S."/>
            <person name="Golino D."/>
            <person name="Preece J."/>
            <person name="Michelmore R."/>
        </authorList>
    </citation>
    <scope>NUCLEOTIDE SEQUENCE [LARGE SCALE GENOMIC DNA]</scope>
</reference>
<comment type="caution">
    <text evidence="1">The sequence shown here is derived from an EMBL/GenBank/DDBJ whole genome shotgun (WGS) entry which is preliminary data.</text>
</comment>
<evidence type="ECO:0000313" key="2">
    <source>
        <dbReference type="Proteomes" id="UP001163603"/>
    </source>
</evidence>
<proteinExistence type="predicted"/>
<dbReference type="Proteomes" id="UP001163603">
    <property type="component" value="Chromosome 10"/>
</dbReference>
<name>A0ACC0XWN0_9ROSI</name>
<organism evidence="1 2">
    <name type="scientific">Pistacia integerrima</name>
    <dbReference type="NCBI Taxonomy" id="434235"/>
    <lineage>
        <taxon>Eukaryota</taxon>
        <taxon>Viridiplantae</taxon>
        <taxon>Streptophyta</taxon>
        <taxon>Embryophyta</taxon>
        <taxon>Tracheophyta</taxon>
        <taxon>Spermatophyta</taxon>
        <taxon>Magnoliopsida</taxon>
        <taxon>eudicotyledons</taxon>
        <taxon>Gunneridae</taxon>
        <taxon>Pentapetalae</taxon>
        <taxon>rosids</taxon>
        <taxon>malvids</taxon>
        <taxon>Sapindales</taxon>
        <taxon>Anacardiaceae</taxon>
        <taxon>Pistacia</taxon>
    </lineage>
</organism>
<dbReference type="EMBL" id="CM047745">
    <property type="protein sequence ID" value="KAJ0025897.1"/>
    <property type="molecule type" value="Genomic_DNA"/>
</dbReference>
<accession>A0ACC0XWN0</accession>
<sequence>MIWRMIKKSILMLAVFRLILLWKFCPNL</sequence>
<keyword evidence="2" id="KW-1185">Reference proteome</keyword>
<gene>
    <name evidence="1" type="ORF">Pint_08559</name>
</gene>
<protein>
    <submittedName>
        <fullName evidence="1">Uncharacterized protein</fullName>
    </submittedName>
</protein>
<evidence type="ECO:0000313" key="1">
    <source>
        <dbReference type="EMBL" id="KAJ0025897.1"/>
    </source>
</evidence>